<dbReference type="InterPro" id="IPR001810">
    <property type="entry name" value="F-box_dom"/>
</dbReference>
<name>A0A448YTS0_BRENA</name>
<organism evidence="2 3">
    <name type="scientific">Brettanomyces naardenensis</name>
    <name type="common">Yeast</name>
    <dbReference type="NCBI Taxonomy" id="13370"/>
    <lineage>
        <taxon>Eukaryota</taxon>
        <taxon>Fungi</taxon>
        <taxon>Dikarya</taxon>
        <taxon>Ascomycota</taxon>
        <taxon>Saccharomycotina</taxon>
        <taxon>Pichiomycetes</taxon>
        <taxon>Pichiales</taxon>
        <taxon>Pichiaceae</taxon>
        <taxon>Brettanomyces</taxon>
    </lineage>
</organism>
<dbReference type="Proteomes" id="UP000290900">
    <property type="component" value="Unassembled WGS sequence"/>
</dbReference>
<feature type="domain" description="F-box" evidence="1">
    <location>
        <begin position="5"/>
        <end position="46"/>
    </location>
</feature>
<evidence type="ECO:0000313" key="2">
    <source>
        <dbReference type="EMBL" id="VEU24312.1"/>
    </source>
</evidence>
<reference evidence="2 3" key="1">
    <citation type="submission" date="2018-12" db="EMBL/GenBank/DDBJ databases">
        <authorList>
            <person name="Tiukova I."/>
            <person name="Dainat J."/>
        </authorList>
    </citation>
    <scope>NUCLEOTIDE SEQUENCE [LARGE SCALE GENOMIC DNA]</scope>
</reference>
<dbReference type="InParanoid" id="A0A448YTS0"/>
<evidence type="ECO:0000313" key="3">
    <source>
        <dbReference type="Proteomes" id="UP000290900"/>
    </source>
</evidence>
<gene>
    <name evidence="2" type="ORF">BRENAR_LOCUS5040</name>
</gene>
<accession>A0A448YTS0</accession>
<evidence type="ECO:0000259" key="1">
    <source>
        <dbReference type="Pfam" id="PF12937"/>
    </source>
</evidence>
<sequence length="598" mass="68825">MLVTELPDNVLCQITGGLRSTEDLTSLALSCRTLYQYASDALYRNILVAYHNNILFPYGSSRGTVFSICEPDMLPVLLRSLQENPLLRGKVRRFRLGYDYDYFAADQVLQVAELLLEYKIKNVQYPLQYLREFQFPQGGLNFLKLMRDCTDAVLTQPPRLLYENDEFEDYYPEIQEIQKKLQIPALDSYELQDLEEIELLPTGFPINLEICLDTNSLLSTQNIPHPELPNNLRDLSIRSLEFKNSQSVEAFFTSLAIADPPIRGLEKSCFPSLKKLSLSVSRIRALKEPSRFIDLQKLEDLELRFTDSIVDMDEEAASVPFWDRILSTGIRNLSVVNLNCSNLLTNFSVGSQNIFKESNLFYSMLQHSTAFNDPDACKNVCYINFCMNNFVVLPEFSMDPEDYKSAFIVDEHYLHNKLLLFCKLFNFKNCETLVIPDYLFNWKPFLRFKGSGEILTNSNFDNTGYLFNHCNCPSCISARKILIRNAEDKSIGQGQSYYNYIVLLLFRRMPSLENNFGLDILDHPFEDSIETQGSSYMRSDLSKIFSLILDNLVPDLAMLTNRFPKLRRLCLGGFLLDIIRTADGTKISAPHDNWSRLI</sequence>
<keyword evidence="3" id="KW-1185">Reference proteome</keyword>
<protein>
    <submittedName>
        <fullName evidence="2">DEKNAAC105517</fullName>
    </submittedName>
</protein>
<proteinExistence type="predicted"/>
<dbReference type="EMBL" id="CAACVR010000076">
    <property type="protein sequence ID" value="VEU24312.1"/>
    <property type="molecule type" value="Genomic_DNA"/>
</dbReference>
<dbReference type="OrthoDB" id="2564148at2759"/>
<dbReference type="Pfam" id="PF12937">
    <property type="entry name" value="F-box-like"/>
    <property type="match status" value="1"/>
</dbReference>
<dbReference type="AlphaFoldDB" id="A0A448YTS0"/>